<dbReference type="AlphaFoldDB" id="A0AAE6P0H7"/>
<dbReference type="KEGG" id="lfv:LF543_03435"/>
<dbReference type="Pfam" id="PF01926">
    <property type="entry name" value="MMR_HSR1"/>
    <property type="match status" value="1"/>
</dbReference>
<comment type="function">
    <text evidence="4">Required for a late step of 50S ribosomal subunit assembly. Has GTPase activity.</text>
</comment>
<sequence>MGSNIQWFPGHMAKAIRQFEENVHVVDIIFELVDARIPYSSVNPEIKRVAGNKPRLFILTKSDLADPKMTQKWLDYFNQTGLSAISIDSKAHGVRKKIEAAARQVLKPRLEKSQAKGIKKDILKAVCVGVPNVGKSTLLNQLVSKRSAAVGNRPGVTKGQQWLTSSPTMELLDTPGILWPKFQNQEIADKLALTGAIKESIYHPDDIALFALHFFRTNHEDEILKRYHLNANDLNLSDVDLLLKITEKIGMKDDYDRASIRIINDVQKGKLGRFTLDSLELVNGNEHSNDN</sequence>
<dbReference type="InterPro" id="IPR019991">
    <property type="entry name" value="GTP-bd_ribosome_bgen"/>
</dbReference>
<proteinExistence type="inferred from homology"/>
<dbReference type="GO" id="GO:0003924">
    <property type="term" value="F:GTPase activity"/>
    <property type="evidence" value="ECO:0007669"/>
    <property type="project" value="TreeGrafter"/>
</dbReference>
<keyword evidence="4" id="KW-0963">Cytoplasm</keyword>
<evidence type="ECO:0000256" key="2">
    <source>
        <dbReference type="ARBA" id="ARBA00022741"/>
    </source>
</evidence>
<organism evidence="7 8">
    <name type="scientific">Fructilactobacillus fructivorans</name>
    <dbReference type="NCBI Taxonomy" id="1614"/>
    <lineage>
        <taxon>Bacteria</taxon>
        <taxon>Bacillati</taxon>
        <taxon>Bacillota</taxon>
        <taxon>Bacilli</taxon>
        <taxon>Lactobacillales</taxon>
        <taxon>Lactobacillaceae</taxon>
        <taxon>Fructilactobacillus</taxon>
    </lineage>
</organism>
<comment type="similarity">
    <text evidence="4">Belongs to the TRAFAC class YlqF/YawG GTPase family. MTG1 subfamily.</text>
</comment>
<dbReference type="GO" id="GO:0005737">
    <property type="term" value="C:cytoplasm"/>
    <property type="evidence" value="ECO:0007669"/>
    <property type="project" value="UniProtKB-SubCell"/>
</dbReference>
<name>A0AAE6P0H7_9LACO</name>
<keyword evidence="2 4" id="KW-0547">Nucleotide-binding</keyword>
<dbReference type="PANTHER" id="PTHR45782">
    <property type="entry name" value="MITOCHONDRIAL RIBOSOME-ASSOCIATED GTPASE 1"/>
    <property type="match status" value="1"/>
</dbReference>
<dbReference type="GO" id="GO:0006412">
    <property type="term" value="P:translation"/>
    <property type="evidence" value="ECO:0007669"/>
    <property type="project" value="TreeGrafter"/>
</dbReference>
<evidence type="ECO:0000313" key="8">
    <source>
        <dbReference type="Proteomes" id="UP000327194"/>
    </source>
</evidence>
<evidence type="ECO:0000256" key="1">
    <source>
        <dbReference type="ARBA" id="ARBA00014898"/>
    </source>
</evidence>
<dbReference type="GO" id="GO:0005525">
    <property type="term" value="F:GTP binding"/>
    <property type="evidence" value="ECO:0007669"/>
    <property type="project" value="UniProtKB-KW"/>
</dbReference>
<dbReference type="FunFam" id="3.40.50.300:FF:000590">
    <property type="entry name" value="Ribosome biogenesis GTPase A"/>
    <property type="match status" value="1"/>
</dbReference>
<dbReference type="CDD" id="cd01856">
    <property type="entry name" value="YlqF"/>
    <property type="match status" value="1"/>
</dbReference>
<keyword evidence="3 4" id="KW-0342">GTP-binding</keyword>
<dbReference type="NCBIfam" id="TIGR03596">
    <property type="entry name" value="GTPase_YlqF"/>
    <property type="match status" value="1"/>
</dbReference>
<evidence type="ECO:0000313" key="7">
    <source>
        <dbReference type="EMBL" id="QFX92665.1"/>
    </source>
</evidence>
<evidence type="ECO:0000256" key="3">
    <source>
        <dbReference type="ARBA" id="ARBA00023134"/>
    </source>
</evidence>
<feature type="binding site" evidence="5">
    <location>
        <position position="176"/>
    </location>
    <ligand>
        <name>GTP</name>
        <dbReference type="ChEBI" id="CHEBI:37565"/>
    </ligand>
</feature>
<accession>A0AAE6P0H7</accession>
<dbReference type="InterPro" id="IPR027417">
    <property type="entry name" value="P-loop_NTPase"/>
</dbReference>
<dbReference type="RefSeq" id="WP_010021429.1">
    <property type="nucleotide sequence ID" value="NZ_AZDS01000001.1"/>
</dbReference>
<dbReference type="InterPro" id="IPR006073">
    <property type="entry name" value="GTP-bd"/>
</dbReference>
<feature type="domain" description="G" evidence="6">
    <location>
        <begin position="125"/>
        <end position="213"/>
    </location>
</feature>
<dbReference type="Gene3D" id="3.40.50.300">
    <property type="entry name" value="P-loop containing nucleotide triphosphate hydrolases"/>
    <property type="match status" value="1"/>
</dbReference>
<dbReference type="PANTHER" id="PTHR45782:SF4">
    <property type="entry name" value="MITOCHONDRIAL RIBOSOME-ASSOCIATED GTPASE 1"/>
    <property type="match status" value="1"/>
</dbReference>
<dbReference type="EMBL" id="CP045562">
    <property type="protein sequence ID" value="QFX92665.1"/>
    <property type="molecule type" value="Genomic_DNA"/>
</dbReference>
<evidence type="ECO:0000259" key="6">
    <source>
        <dbReference type="Pfam" id="PF01926"/>
    </source>
</evidence>
<dbReference type="Gene3D" id="1.10.1580.10">
    <property type="match status" value="1"/>
</dbReference>
<dbReference type="Proteomes" id="UP000327194">
    <property type="component" value="Chromosome"/>
</dbReference>
<comment type="subcellular location">
    <subcellularLocation>
        <location evidence="4">Cytoplasm</location>
    </subcellularLocation>
</comment>
<dbReference type="PIRSF" id="PIRSF006230">
    <property type="entry name" value="MG442"/>
    <property type="match status" value="1"/>
</dbReference>
<protein>
    <recommendedName>
        <fullName evidence="1 4">Ribosome biogenesis GTPase A</fullName>
    </recommendedName>
</protein>
<reference evidence="7 8" key="1">
    <citation type="submission" date="2019-10" db="EMBL/GenBank/DDBJ databases">
        <title>Genome sequencing of Lactobacillus fructivorans.</title>
        <authorList>
            <person name="Kim K."/>
        </authorList>
    </citation>
    <scope>NUCLEOTIDE SEQUENCE [LARGE SCALE GENOMIC DNA]</scope>
    <source>
        <strain evidence="7 8">LF543</strain>
    </source>
</reference>
<dbReference type="PRINTS" id="PR00326">
    <property type="entry name" value="GTP1OBG"/>
</dbReference>
<evidence type="ECO:0000256" key="4">
    <source>
        <dbReference type="PIRNR" id="PIRNR006230"/>
    </source>
</evidence>
<dbReference type="InterPro" id="IPR016478">
    <property type="entry name" value="GTPase_MTG1"/>
</dbReference>
<feature type="binding site" evidence="5">
    <location>
        <begin position="132"/>
        <end position="137"/>
    </location>
    <ligand>
        <name>GTP</name>
        <dbReference type="ChEBI" id="CHEBI:37565"/>
    </ligand>
</feature>
<dbReference type="InterPro" id="IPR023179">
    <property type="entry name" value="GTP-bd_ortho_bundle_sf"/>
</dbReference>
<evidence type="ECO:0000256" key="5">
    <source>
        <dbReference type="PIRSR" id="PIRSR006230-1"/>
    </source>
</evidence>
<gene>
    <name evidence="7" type="primary">ylqF</name>
    <name evidence="7" type="ORF">LF543_03435</name>
</gene>
<dbReference type="SUPFAM" id="SSF52540">
    <property type="entry name" value="P-loop containing nucleoside triphosphate hydrolases"/>
    <property type="match status" value="1"/>
</dbReference>